<feature type="region of interest" description="Disordered" evidence="1">
    <location>
        <begin position="434"/>
        <end position="480"/>
    </location>
</feature>
<keyword evidence="5" id="KW-1185">Reference proteome</keyword>
<keyword evidence="2" id="KW-1133">Transmembrane helix</keyword>
<protein>
    <submittedName>
        <fullName evidence="3 4">Uncharacterized protein</fullName>
    </submittedName>
</protein>
<sequence length="517" mass="54463">MLFPRVPGWYAQPKYGGGAGASSSSSTPVWGQSASYRPTGTPAASNPWNSAQSPQATGGWASPTQSTGWSSETSQYGSYPATSTATATFSQAPAASPTTVPSPTTDLPASSAPTSVPDQTITTNTEGENSPLPISSITESGQPISSAPSSSASAAQEFPEEKSGNTGAILCGVFFVVFLILSSALIALCILRKRRSQGVNYRKSKKLSKVRSEGNRVFAYEASDCSLPTRNIMITAPFIGGEYPGSAKEFIIAGSGFNERSITAQTSSAGITHNKSVGKSSARSGASTTNSILDPFMRYKYPRQQSPVPDLPRCPPAAYSRSSEKEENNFNSLNSTTSLLCKISPVSDEAPCWSSEDARLREKLEPRTSGVTGPSGYYSPPKRSFDMMVPEMPSYSRTSTFRSEKKSGSFGGTEGRNSGLTSFLDNYSYDRSELPHYPSGGLPQRIQNSPLGSSGSSSGTGMTVVVSDHDGTSQMLNSSSPGNDLCVLGLDFPGGIPDQQPLLGPNRASSTKLGYLQ</sequence>
<reference evidence="3" key="1">
    <citation type="submission" date="2009-11" db="EMBL/GenBank/DDBJ databases">
        <authorList>
            <consortium name="The Broad Institute Genome Sequencing Platform"/>
            <person name="Ward D."/>
            <person name="Feldgarden M."/>
            <person name="Earl A."/>
            <person name="Young S.K."/>
            <person name="Zeng Q."/>
            <person name="Koehrsen M."/>
            <person name="Alvarado L."/>
            <person name="Berlin A."/>
            <person name="Bochicchio J."/>
            <person name="Borenstein D."/>
            <person name="Chapman S.B."/>
            <person name="Chen Z."/>
            <person name="Engels R."/>
            <person name="Freedman E."/>
            <person name="Gellesch M."/>
            <person name="Goldberg J."/>
            <person name="Griggs A."/>
            <person name="Gujja S."/>
            <person name="Heilman E."/>
            <person name="Heiman D."/>
            <person name="Hepburn T."/>
            <person name="Howarth C."/>
            <person name="Jen D."/>
            <person name="Larson L."/>
            <person name="Lewis B."/>
            <person name="Mehta T."/>
            <person name="Park D."/>
            <person name="Pearson M."/>
            <person name="Roberts A."/>
            <person name="Saif S."/>
            <person name="Shea T."/>
            <person name="Shenoy N."/>
            <person name="Sisk P."/>
            <person name="Stolte C."/>
            <person name="Sykes S."/>
            <person name="Thomson T."/>
            <person name="Walk T."/>
            <person name="White J."/>
            <person name="Yandava C."/>
            <person name="Izard J."/>
            <person name="Baranova O.V."/>
            <person name="Blanton J.M."/>
            <person name="Tanner A.C."/>
            <person name="Dewhirst F.E."/>
            <person name="Haas B."/>
            <person name="Nusbaum C."/>
            <person name="Birren B."/>
        </authorList>
    </citation>
    <scope>NUCLEOTIDE SEQUENCE [LARGE SCALE GENOMIC DNA]</scope>
    <source>
        <strain evidence="3">1-1 BBBD Race 1</strain>
    </source>
</reference>
<evidence type="ECO:0000313" key="4">
    <source>
        <dbReference type="EnsemblFungi" id="PTTG_05033-t43_1-p1"/>
    </source>
</evidence>
<proteinExistence type="predicted"/>
<feature type="compositionally biased region" description="Low complexity" evidence="1">
    <location>
        <begin position="80"/>
        <end position="105"/>
    </location>
</feature>
<feature type="region of interest" description="Disordered" evidence="1">
    <location>
        <begin position="13"/>
        <end position="159"/>
    </location>
</feature>
<dbReference type="EMBL" id="ADAS02000098">
    <property type="protein sequence ID" value="OAV90607.1"/>
    <property type="molecule type" value="Genomic_DNA"/>
</dbReference>
<evidence type="ECO:0000256" key="1">
    <source>
        <dbReference type="SAM" id="MobiDB-lite"/>
    </source>
</evidence>
<dbReference type="AlphaFoldDB" id="A0A180GD26"/>
<evidence type="ECO:0000313" key="3">
    <source>
        <dbReference type="EMBL" id="OAV90607.1"/>
    </source>
</evidence>
<feature type="compositionally biased region" description="Polar residues" evidence="1">
    <location>
        <begin position="27"/>
        <end position="77"/>
    </location>
</feature>
<feature type="compositionally biased region" description="Polar residues" evidence="1">
    <location>
        <begin position="107"/>
        <end position="144"/>
    </location>
</feature>
<feature type="transmembrane region" description="Helical" evidence="2">
    <location>
        <begin position="167"/>
        <end position="191"/>
    </location>
</feature>
<keyword evidence="2" id="KW-0472">Membrane</keyword>
<feature type="region of interest" description="Disordered" evidence="1">
    <location>
        <begin position="270"/>
        <end position="289"/>
    </location>
</feature>
<reference evidence="4" key="4">
    <citation type="submission" date="2025-05" db="UniProtKB">
        <authorList>
            <consortium name="EnsemblFungi"/>
        </authorList>
    </citation>
    <scope>IDENTIFICATION</scope>
    <source>
        <strain evidence="4">isolate 1-1 / race 1 (BBBD)</strain>
    </source>
</reference>
<feature type="compositionally biased region" description="Polar residues" evidence="1">
    <location>
        <begin position="507"/>
        <end position="517"/>
    </location>
</feature>
<organism evidence="3">
    <name type="scientific">Puccinia triticina (isolate 1-1 / race 1 (BBBD))</name>
    <name type="common">Brown leaf rust fungus</name>
    <dbReference type="NCBI Taxonomy" id="630390"/>
    <lineage>
        <taxon>Eukaryota</taxon>
        <taxon>Fungi</taxon>
        <taxon>Dikarya</taxon>
        <taxon>Basidiomycota</taxon>
        <taxon>Pucciniomycotina</taxon>
        <taxon>Pucciniomycetes</taxon>
        <taxon>Pucciniales</taxon>
        <taxon>Pucciniaceae</taxon>
        <taxon>Puccinia</taxon>
    </lineage>
</organism>
<reference evidence="4 5" key="3">
    <citation type="journal article" date="2017" name="G3 (Bethesda)">
        <title>Comparative analysis highlights variable genome content of wheat rusts and divergence of the mating loci.</title>
        <authorList>
            <person name="Cuomo C.A."/>
            <person name="Bakkeren G."/>
            <person name="Khalil H.B."/>
            <person name="Panwar V."/>
            <person name="Joly D."/>
            <person name="Linning R."/>
            <person name="Sakthikumar S."/>
            <person name="Song X."/>
            <person name="Adiconis X."/>
            <person name="Fan L."/>
            <person name="Goldberg J.M."/>
            <person name="Levin J.Z."/>
            <person name="Young S."/>
            <person name="Zeng Q."/>
            <person name="Anikster Y."/>
            <person name="Bruce M."/>
            <person name="Wang M."/>
            <person name="Yin C."/>
            <person name="McCallum B."/>
            <person name="Szabo L.J."/>
            <person name="Hulbert S."/>
            <person name="Chen X."/>
            <person name="Fellers J.P."/>
        </authorList>
    </citation>
    <scope>NUCLEOTIDE SEQUENCE</scope>
    <source>
        <strain evidence="4">isolate 1-1 / race 1 (BBBD)</strain>
        <strain evidence="5">Isolate 1-1 / race 1 (BBBD)</strain>
    </source>
</reference>
<feature type="region of interest" description="Disordered" evidence="1">
    <location>
        <begin position="498"/>
        <end position="517"/>
    </location>
</feature>
<gene>
    <name evidence="3" type="ORF">PTTG_05033</name>
</gene>
<feature type="region of interest" description="Disordered" evidence="1">
    <location>
        <begin position="303"/>
        <end position="330"/>
    </location>
</feature>
<dbReference type="EnsemblFungi" id="PTTG_05033-t43_1">
    <property type="protein sequence ID" value="PTTG_05033-t43_1-p1"/>
    <property type="gene ID" value="PTTG_05033"/>
</dbReference>
<accession>A0A180GD26</accession>
<evidence type="ECO:0000313" key="5">
    <source>
        <dbReference type="Proteomes" id="UP000005240"/>
    </source>
</evidence>
<evidence type="ECO:0000256" key="2">
    <source>
        <dbReference type="SAM" id="Phobius"/>
    </source>
</evidence>
<reference evidence="3" key="2">
    <citation type="submission" date="2016-05" db="EMBL/GenBank/DDBJ databases">
        <title>Comparative analysis highlights variable genome content of wheat rusts and divergence of the mating loci.</title>
        <authorList>
            <person name="Cuomo C.A."/>
            <person name="Bakkeren G."/>
            <person name="Szabo L."/>
            <person name="Khalil H."/>
            <person name="Joly D."/>
            <person name="Goldberg J."/>
            <person name="Young S."/>
            <person name="Zeng Q."/>
            <person name="Fellers J."/>
        </authorList>
    </citation>
    <scope>NUCLEOTIDE SEQUENCE [LARGE SCALE GENOMIC DNA]</scope>
    <source>
        <strain evidence="3">1-1 BBBD Race 1</strain>
    </source>
</reference>
<feature type="region of interest" description="Disordered" evidence="1">
    <location>
        <begin position="365"/>
        <end position="417"/>
    </location>
</feature>
<dbReference type="VEuPathDB" id="FungiDB:PTTG_05033"/>
<dbReference type="OrthoDB" id="2512322at2759"/>
<keyword evidence="2" id="KW-0812">Transmembrane</keyword>
<feature type="compositionally biased region" description="Low complexity" evidence="1">
    <location>
        <begin position="452"/>
        <end position="466"/>
    </location>
</feature>
<dbReference type="Proteomes" id="UP000005240">
    <property type="component" value="Unassembled WGS sequence"/>
</dbReference>
<name>A0A180GD26_PUCT1</name>
<feature type="compositionally biased region" description="Low complexity" evidence="1">
    <location>
        <begin position="145"/>
        <end position="155"/>
    </location>
</feature>